<dbReference type="GO" id="GO:0004672">
    <property type="term" value="F:protein kinase activity"/>
    <property type="evidence" value="ECO:0007669"/>
    <property type="project" value="InterPro"/>
</dbReference>
<dbReference type="InterPro" id="IPR000719">
    <property type="entry name" value="Prot_kinase_dom"/>
</dbReference>
<organism evidence="2 3">
    <name type="scientific">Ajellomyces capsulatus</name>
    <name type="common">Darling's disease fungus</name>
    <name type="synonym">Histoplasma capsulatum</name>
    <dbReference type="NCBI Taxonomy" id="5037"/>
    <lineage>
        <taxon>Eukaryota</taxon>
        <taxon>Fungi</taxon>
        <taxon>Dikarya</taxon>
        <taxon>Ascomycota</taxon>
        <taxon>Pezizomycotina</taxon>
        <taxon>Eurotiomycetes</taxon>
        <taxon>Eurotiomycetidae</taxon>
        <taxon>Onygenales</taxon>
        <taxon>Ajellomycetaceae</taxon>
        <taxon>Histoplasma</taxon>
    </lineage>
</organism>
<feature type="domain" description="Protein kinase" evidence="1">
    <location>
        <begin position="48"/>
        <end position="348"/>
    </location>
</feature>
<accession>A0A8A1M933</accession>
<reference evidence="2" key="1">
    <citation type="submission" date="2021-01" db="EMBL/GenBank/DDBJ databases">
        <title>Chromosome-level genome assembly of a human fungal pathogen reveals clustering of transcriptionally co-regulated genes.</title>
        <authorList>
            <person name="Voorhies M."/>
            <person name="Cohen S."/>
            <person name="Shea T.P."/>
            <person name="Petrus S."/>
            <person name="Munoz J.F."/>
            <person name="Poplawski S."/>
            <person name="Goldman W.E."/>
            <person name="Michael T."/>
            <person name="Cuomo C.A."/>
            <person name="Sil A."/>
            <person name="Beyhan S."/>
        </authorList>
    </citation>
    <scope>NUCLEOTIDE SEQUENCE</scope>
    <source>
        <strain evidence="2">WU24</strain>
    </source>
</reference>
<dbReference type="GO" id="GO:0005524">
    <property type="term" value="F:ATP binding"/>
    <property type="evidence" value="ECO:0007669"/>
    <property type="project" value="InterPro"/>
</dbReference>
<evidence type="ECO:0000259" key="1">
    <source>
        <dbReference type="PROSITE" id="PS50011"/>
    </source>
</evidence>
<dbReference type="Pfam" id="PF00069">
    <property type="entry name" value="Pkinase"/>
    <property type="match status" value="1"/>
</dbReference>
<proteinExistence type="predicted"/>
<gene>
    <name evidence="2" type="ORF">I7I51_03296</name>
</gene>
<dbReference type="Proteomes" id="UP000663671">
    <property type="component" value="Chromosome 5"/>
</dbReference>
<dbReference type="PROSITE" id="PS50011">
    <property type="entry name" value="PROTEIN_KINASE_DOM"/>
    <property type="match status" value="1"/>
</dbReference>
<dbReference type="EMBL" id="CP069111">
    <property type="protein sequence ID" value="QSS61124.1"/>
    <property type="molecule type" value="Genomic_DNA"/>
</dbReference>
<evidence type="ECO:0000313" key="2">
    <source>
        <dbReference type="EMBL" id="QSS61124.1"/>
    </source>
</evidence>
<dbReference type="OrthoDB" id="4267316at2759"/>
<protein>
    <recommendedName>
        <fullName evidence="1">Protein kinase domain-containing protein</fullName>
    </recommendedName>
</protein>
<dbReference type="AlphaFoldDB" id="A0A8A1M933"/>
<sequence length="348" mass="38885">MFGYSLILDGETSLYHSGSSPQGGACPTIAHAILSSPLSLGLLLTVDLKIVKTVRVGDNESAQLAVVQIQQVTPSDSLPTGLNLVAKIYDPLYFSHIQDDVEPFLCVDRDYSRETATYTALSKSNLPGTVIPRYFGSYTLQWPVTMSETVTTRSVRLILIEYVPGASLQQLNPADFSQQCRKTLMKAVIDAETLLYTHGVQHRDLHPRNIVVLNDTIAKASDAWDFRIVDFGHSVLGRAPLPELEGPEYLSGVPISPLLRWHKAWRRFEFFSDWIDWDWQSWLECVYGHTRASLTEHMVSTWLPAILTEPREITPGCLPFTNTGLRAFCKNVAQAAALLHVVSRIYVP</sequence>
<dbReference type="InterPro" id="IPR011009">
    <property type="entry name" value="Kinase-like_dom_sf"/>
</dbReference>
<dbReference type="Gene3D" id="1.10.510.10">
    <property type="entry name" value="Transferase(Phosphotransferase) domain 1"/>
    <property type="match status" value="1"/>
</dbReference>
<name>A0A8A1M933_AJECA</name>
<evidence type="ECO:0000313" key="3">
    <source>
        <dbReference type="Proteomes" id="UP000663671"/>
    </source>
</evidence>
<dbReference type="SUPFAM" id="SSF56112">
    <property type="entry name" value="Protein kinase-like (PK-like)"/>
    <property type="match status" value="1"/>
</dbReference>
<dbReference type="VEuPathDB" id="FungiDB:I7I51_03296"/>